<dbReference type="RefSeq" id="XP_035777208.1">
    <property type="nucleotide sequence ID" value="XM_035921315.1"/>
</dbReference>
<keyword evidence="1 3" id="KW-0560">Oxidoreductase</keyword>
<dbReference type="GO" id="GO:0008465">
    <property type="term" value="F:hydroxypyruvate reductase (NADH) activity"/>
    <property type="evidence" value="ECO:0007669"/>
    <property type="project" value="TreeGrafter"/>
</dbReference>
<feature type="domain" description="D-isomer specific 2-hydroxyacid dehydrogenase catalytic" evidence="4">
    <location>
        <begin position="65"/>
        <end position="371"/>
    </location>
</feature>
<dbReference type="GO" id="GO:0030267">
    <property type="term" value="F:glyoxylate reductase (NADPH) activity"/>
    <property type="evidence" value="ECO:0007669"/>
    <property type="project" value="TreeGrafter"/>
</dbReference>
<dbReference type="SUPFAM" id="SSF51735">
    <property type="entry name" value="NAD(P)-binding Rossmann-fold domains"/>
    <property type="match status" value="1"/>
</dbReference>
<evidence type="ECO:0000313" key="6">
    <source>
        <dbReference type="EnsemblMetazoa" id="AALB009150-PA"/>
    </source>
</evidence>
<comment type="similarity">
    <text evidence="3">Belongs to the D-isomer specific 2-hydroxyacid dehydrogenase family.</text>
</comment>
<accession>A0A182FRH4</accession>
<feature type="domain" description="D-isomer specific 2-hydroxyacid dehydrogenase NAD-binding" evidence="5">
    <location>
        <begin position="162"/>
        <end position="341"/>
    </location>
</feature>
<keyword evidence="7" id="KW-1185">Reference proteome</keyword>
<dbReference type="SUPFAM" id="SSF52283">
    <property type="entry name" value="Formate/glycerate dehydrogenase catalytic domain-like"/>
    <property type="match status" value="1"/>
</dbReference>
<dbReference type="PANTHER" id="PTHR10996:SF277">
    <property type="entry name" value="GLYOXYLATE REDUCTASE_HYDROXYPYRUVATE REDUCTASE"/>
    <property type="match status" value="1"/>
</dbReference>
<dbReference type="GeneID" id="118458627"/>
<dbReference type="OrthoDB" id="298012at2759"/>
<protein>
    <recommendedName>
        <fullName evidence="2">Glyoxylate reductase/hydroxypyruvate reductase</fullName>
    </recommendedName>
</protein>
<dbReference type="InterPro" id="IPR006139">
    <property type="entry name" value="D-isomer_2_OHA_DH_cat_dom"/>
</dbReference>
<reference evidence="6 7" key="1">
    <citation type="journal article" date="2017" name="G3 (Bethesda)">
        <title>The Physical Genome Mapping of Anopheles albimanus Corrected Scaffold Misassemblies and Identified Interarm Rearrangements in Genus Anopheles.</title>
        <authorList>
            <person name="Artemov G.N."/>
            <person name="Peery A.N."/>
            <person name="Jiang X."/>
            <person name="Tu Z."/>
            <person name="Stegniy V.N."/>
            <person name="Sharakhova M.V."/>
            <person name="Sharakhov I.V."/>
        </authorList>
    </citation>
    <scope>NUCLEOTIDE SEQUENCE [LARGE SCALE GENOMIC DNA]</scope>
    <source>
        <strain evidence="6 7">ALBI9_A</strain>
    </source>
</reference>
<evidence type="ECO:0000256" key="1">
    <source>
        <dbReference type="ARBA" id="ARBA00023002"/>
    </source>
</evidence>
<dbReference type="FunFam" id="3.40.50.720:FF:000026">
    <property type="entry name" value="Glyoxylate/hydroxypyruvate reductase B"/>
    <property type="match status" value="1"/>
</dbReference>
<dbReference type="EnsemblMetazoa" id="AALB009150-RA">
    <property type="protein sequence ID" value="AALB009150-PA"/>
    <property type="gene ID" value="AALB009150"/>
</dbReference>
<evidence type="ECO:0000313" key="7">
    <source>
        <dbReference type="Proteomes" id="UP000069272"/>
    </source>
</evidence>
<proteinExistence type="inferred from homology"/>
<dbReference type="Proteomes" id="UP000069272">
    <property type="component" value="Chromosome 2R"/>
</dbReference>
<dbReference type="CDD" id="cd05301">
    <property type="entry name" value="GDH"/>
    <property type="match status" value="1"/>
</dbReference>
<dbReference type="GO" id="GO:0005829">
    <property type="term" value="C:cytosol"/>
    <property type="evidence" value="ECO:0007669"/>
    <property type="project" value="TreeGrafter"/>
</dbReference>
<evidence type="ECO:0000256" key="2">
    <source>
        <dbReference type="ARBA" id="ARBA00073306"/>
    </source>
</evidence>
<dbReference type="STRING" id="7167.A0A182FRH4"/>
<dbReference type="Gene3D" id="3.40.50.720">
    <property type="entry name" value="NAD(P)-binding Rossmann-like Domain"/>
    <property type="match status" value="2"/>
</dbReference>
<evidence type="ECO:0000256" key="3">
    <source>
        <dbReference type="RuleBase" id="RU003719"/>
    </source>
</evidence>
<organism evidence="6 7">
    <name type="scientific">Anopheles albimanus</name>
    <name type="common">New world malaria mosquito</name>
    <dbReference type="NCBI Taxonomy" id="7167"/>
    <lineage>
        <taxon>Eukaryota</taxon>
        <taxon>Metazoa</taxon>
        <taxon>Ecdysozoa</taxon>
        <taxon>Arthropoda</taxon>
        <taxon>Hexapoda</taxon>
        <taxon>Insecta</taxon>
        <taxon>Pterygota</taxon>
        <taxon>Neoptera</taxon>
        <taxon>Endopterygota</taxon>
        <taxon>Diptera</taxon>
        <taxon>Nematocera</taxon>
        <taxon>Culicoidea</taxon>
        <taxon>Culicidae</taxon>
        <taxon>Anophelinae</taxon>
        <taxon>Anopheles</taxon>
    </lineage>
</organism>
<evidence type="ECO:0000259" key="4">
    <source>
        <dbReference type="Pfam" id="PF00389"/>
    </source>
</evidence>
<dbReference type="InterPro" id="IPR029753">
    <property type="entry name" value="D-isomer_DH_CS"/>
</dbReference>
<dbReference type="PANTHER" id="PTHR10996">
    <property type="entry name" value="2-HYDROXYACID DEHYDROGENASE-RELATED"/>
    <property type="match status" value="1"/>
</dbReference>
<dbReference type="GO" id="GO:0051287">
    <property type="term" value="F:NAD binding"/>
    <property type="evidence" value="ECO:0007669"/>
    <property type="project" value="InterPro"/>
</dbReference>
<dbReference type="VEuPathDB" id="VectorBase:AALB20_027561"/>
<dbReference type="InterPro" id="IPR036291">
    <property type="entry name" value="NAD(P)-bd_dom_sf"/>
</dbReference>
<dbReference type="InterPro" id="IPR050223">
    <property type="entry name" value="D-isomer_2-hydroxyacid_DH"/>
</dbReference>
<dbReference type="AlphaFoldDB" id="A0A182FRH4"/>
<dbReference type="Pfam" id="PF00389">
    <property type="entry name" value="2-Hacid_dh"/>
    <property type="match status" value="1"/>
</dbReference>
<dbReference type="PROSITE" id="PS00065">
    <property type="entry name" value="D_2_HYDROXYACID_DH_1"/>
    <property type="match status" value="1"/>
</dbReference>
<reference evidence="6" key="2">
    <citation type="submission" date="2022-08" db="UniProtKB">
        <authorList>
            <consortium name="EnsemblMetazoa"/>
        </authorList>
    </citation>
    <scope>IDENTIFICATION</scope>
    <source>
        <strain evidence="6">STECLA/ALBI9_A</strain>
    </source>
</reference>
<evidence type="ECO:0000259" key="5">
    <source>
        <dbReference type="Pfam" id="PF02826"/>
    </source>
</evidence>
<name>A0A182FRH4_ANOAL</name>
<sequence>MNPAFRRQFSAVLSIAVQRGALRCARSNSAEQTVPAGGLLVLQRRRYCCFEMKPKVYVTRNDYARIGLDLLKEECDISLWDEAYPVPRDEFLKNVAGKDAIYCSLNDRIDKELLDQAGPNLKVISTISVGYDHIDVKECKQRGIRVGYTPDVLTDATAELTVALLLATARRMFEANKQVHTGGWKSWSPMWMCGKSIKNSIVGIFGFGRIGQEVAKRLAPFKPAQIQFTSRTDKFLTAEDLGVTQVPFDELIETSDFLIIACSYNVETANLFNDAVFSRMKPSAILVNTSRGGVVEQHDLIHALRAGKIQAAGLDVTTPEPLPLDNPLLTLPNVVLLPHIGSADIETRIEMSRITACNILAGLKGVKMMSEV</sequence>
<dbReference type="InterPro" id="IPR029752">
    <property type="entry name" value="D-isomer_DH_CS1"/>
</dbReference>
<dbReference type="PROSITE" id="PS00671">
    <property type="entry name" value="D_2_HYDROXYACID_DH_3"/>
    <property type="match status" value="1"/>
</dbReference>
<dbReference type="InterPro" id="IPR006140">
    <property type="entry name" value="D-isomer_DH_NAD-bd"/>
</dbReference>
<dbReference type="KEGG" id="aali:118458627"/>
<dbReference type="Pfam" id="PF02826">
    <property type="entry name" value="2-Hacid_dh_C"/>
    <property type="match status" value="1"/>
</dbReference>
<dbReference type="VEuPathDB" id="VectorBase:AALB009150"/>